<evidence type="ECO:0000256" key="2">
    <source>
        <dbReference type="ARBA" id="ARBA00012438"/>
    </source>
</evidence>
<dbReference type="InterPro" id="IPR000700">
    <property type="entry name" value="PAS-assoc_C"/>
</dbReference>
<comment type="catalytic activity">
    <reaction evidence="1">
        <text>ATP + protein L-histidine = ADP + protein N-phospho-L-histidine.</text>
        <dbReference type="EC" id="2.7.13.3"/>
    </reaction>
</comment>
<dbReference type="Pfam" id="PF02518">
    <property type="entry name" value="HATPase_c"/>
    <property type="match status" value="1"/>
</dbReference>
<evidence type="ECO:0000313" key="9">
    <source>
        <dbReference type="EMBL" id="KKL47171.1"/>
    </source>
</evidence>
<dbReference type="EMBL" id="LAZR01033763">
    <property type="protein sequence ID" value="KKL47171.1"/>
    <property type="molecule type" value="Genomic_DNA"/>
</dbReference>
<proteinExistence type="predicted"/>
<evidence type="ECO:0000256" key="3">
    <source>
        <dbReference type="ARBA" id="ARBA00022553"/>
    </source>
</evidence>
<dbReference type="Pfam" id="PF13426">
    <property type="entry name" value="PAS_9"/>
    <property type="match status" value="1"/>
</dbReference>
<dbReference type="NCBIfam" id="TIGR00229">
    <property type="entry name" value="sensory_box"/>
    <property type="match status" value="1"/>
</dbReference>
<dbReference type="Gene3D" id="3.30.565.10">
    <property type="entry name" value="Histidine kinase-like ATPase, C-terminal domain"/>
    <property type="match status" value="1"/>
</dbReference>
<evidence type="ECO:0000256" key="4">
    <source>
        <dbReference type="ARBA" id="ARBA00022679"/>
    </source>
</evidence>
<feature type="domain" description="PAC" evidence="8">
    <location>
        <begin position="97"/>
        <end position="147"/>
    </location>
</feature>
<gene>
    <name evidence="9" type="ORF">LCGC14_2338210</name>
</gene>
<dbReference type="CDD" id="cd00130">
    <property type="entry name" value="PAS"/>
    <property type="match status" value="1"/>
</dbReference>
<dbReference type="PROSITE" id="PS50109">
    <property type="entry name" value="HIS_KIN"/>
    <property type="match status" value="1"/>
</dbReference>
<feature type="domain" description="Histidine kinase" evidence="6">
    <location>
        <begin position="296"/>
        <end position="519"/>
    </location>
</feature>
<dbReference type="InterPro" id="IPR035965">
    <property type="entry name" value="PAS-like_dom_sf"/>
</dbReference>
<reference evidence="9" key="1">
    <citation type="journal article" date="2015" name="Nature">
        <title>Complex archaea that bridge the gap between prokaryotes and eukaryotes.</title>
        <authorList>
            <person name="Spang A."/>
            <person name="Saw J.H."/>
            <person name="Jorgensen S.L."/>
            <person name="Zaremba-Niedzwiedzka K."/>
            <person name="Martijn J."/>
            <person name="Lind A.E."/>
            <person name="van Eijk R."/>
            <person name="Schleper C."/>
            <person name="Guy L."/>
            <person name="Ettema T.J."/>
        </authorList>
    </citation>
    <scope>NUCLEOTIDE SEQUENCE</scope>
</reference>
<dbReference type="InterPro" id="IPR052162">
    <property type="entry name" value="Sensor_kinase/Photoreceptor"/>
</dbReference>
<dbReference type="SMART" id="SM00387">
    <property type="entry name" value="HATPase_c"/>
    <property type="match status" value="1"/>
</dbReference>
<dbReference type="AlphaFoldDB" id="A0A0F9D0A7"/>
<comment type="caution">
    <text evidence="9">The sequence shown here is derived from an EMBL/GenBank/DDBJ whole genome shotgun (WGS) entry which is preliminary data.</text>
</comment>
<evidence type="ECO:0000259" key="6">
    <source>
        <dbReference type="PROSITE" id="PS50109"/>
    </source>
</evidence>
<dbReference type="PROSITE" id="PS50112">
    <property type="entry name" value="PAS"/>
    <property type="match status" value="1"/>
</dbReference>
<dbReference type="SUPFAM" id="SSF55785">
    <property type="entry name" value="PYP-like sensor domain (PAS domain)"/>
    <property type="match status" value="2"/>
</dbReference>
<dbReference type="Gene3D" id="3.30.450.20">
    <property type="entry name" value="PAS domain"/>
    <property type="match status" value="1"/>
</dbReference>
<keyword evidence="4" id="KW-0808">Transferase</keyword>
<dbReference type="SMART" id="SM00091">
    <property type="entry name" value="PAS"/>
    <property type="match status" value="2"/>
</dbReference>
<evidence type="ECO:0000259" key="7">
    <source>
        <dbReference type="PROSITE" id="PS50112"/>
    </source>
</evidence>
<feature type="domain" description="PAS" evidence="7">
    <location>
        <begin position="22"/>
        <end position="94"/>
    </location>
</feature>
<dbReference type="InterPro" id="IPR000014">
    <property type="entry name" value="PAS"/>
</dbReference>
<name>A0A0F9D0A7_9ZZZZ</name>
<keyword evidence="3" id="KW-0597">Phosphoprotein</keyword>
<evidence type="ECO:0000256" key="5">
    <source>
        <dbReference type="ARBA" id="ARBA00022777"/>
    </source>
</evidence>
<keyword evidence="5" id="KW-0418">Kinase</keyword>
<evidence type="ECO:0000256" key="1">
    <source>
        <dbReference type="ARBA" id="ARBA00000085"/>
    </source>
</evidence>
<dbReference type="EC" id="2.7.13.3" evidence="2"/>
<organism evidence="9">
    <name type="scientific">marine sediment metagenome</name>
    <dbReference type="NCBI Taxonomy" id="412755"/>
    <lineage>
        <taxon>unclassified sequences</taxon>
        <taxon>metagenomes</taxon>
        <taxon>ecological metagenomes</taxon>
    </lineage>
</organism>
<dbReference type="InterPro" id="IPR004358">
    <property type="entry name" value="Sig_transdc_His_kin-like_C"/>
</dbReference>
<sequence>MEIAKSDNSEPSSLLVQELKKSEQIYRNLFRNSLNAVILVDIEGYILDCNSKTEKLFKYKSSELIGKNFTNLSLIPQDYLSLIENMFETLIKGGVQEEIEIKISRLDGSFVWLALIGKIFKLGNEIFIHLIALDITGQKKIQDDLKEEEELNQMILDSLPFFMMLISKNRTILSANKIALEGGAIIGDKCWNTFWHCNFIPKEDKDFIDQYGIPPPNNTRCYFCQTEEAFSGQTPKHKDVYIYGKIFDTYWIPFDNDTFIHFAEDVTIRRRAEKKLKLSRKKYRDAFNLVNIYKDLFAHDMNNILQNILSSSYLYSVIQNKPEKLNDFGDLNEIIKNHVNRGVALITRVIQLSKLEETEIKFKSIEIYNILNKSIEIFLSNFQERNVKIDVNGLSKNMKILGNDLLADIFDNILSNALKYNENNFEVKIEINISKVLESNTSYIKFEFKDHGVGVQDERKKMIFENKFNKNIKNSGMGIGLTLVKKIINKFGGRIWVEDRIQGDFTKGSNFIVMLKEAI</sequence>
<dbReference type="InterPro" id="IPR036890">
    <property type="entry name" value="HATPase_C_sf"/>
</dbReference>
<protein>
    <recommendedName>
        <fullName evidence="2">histidine kinase</fullName>
        <ecNumber evidence="2">2.7.13.3</ecNumber>
    </recommendedName>
</protein>
<dbReference type="PRINTS" id="PR00344">
    <property type="entry name" value="BCTRLSENSOR"/>
</dbReference>
<dbReference type="CDD" id="cd00075">
    <property type="entry name" value="HATPase"/>
    <property type="match status" value="1"/>
</dbReference>
<accession>A0A0F9D0A7</accession>
<dbReference type="PROSITE" id="PS50113">
    <property type="entry name" value="PAC"/>
    <property type="match status" value="1"/>
</dbReference>
<dbReference type="SUPFAM" id="SSF55874">
    <property type="entry name" value="ATPase domain of HSP90 chaperone/DNA topoisomerase II/histidine kinase"/>
    <property type="match status" value="1"/>
</dbReference>
<evidence type="ECO:0000259" key="8">
    <source>
        <dbReference type="PROSITE" id="PS50113"/>
    </source>
</evidence>
<dbReference type="InterPro" id="IPR005467">
    <property type="entry name" value="His_kinase_dom"/>
</dbReference>
<dbReference type="PANTHER" id="PTHR43304">
    <property type="entry name" value="PHYTOCHROME-LIKE PROTEIN CPH1"/>
    <property type="match status" value="1"/>
</dbReference>
<dbReference type="InterPro" id="IPR003594">
    <property type="entry name" value="HATPase_dom"/>
</dbReference>
<dbReference type="GO" id="GO:0004673">
    <property type="term" value="F:protein histidine kinase activity"/>
    <property type="evidence" value="ECO:0007669"/>
    <property type="project" value="UniProtKB-EC"/>
</dbReference>
<dbReference type="PANTHER" id="PTHR43304:SF1">
    <property type="entry name" value="PAC DOMAIN-CONTAINING PROTEIN"/>
    <property type="match status" value="1"/>
</dbReference>